<dbReference type="AlphaFoldDB" id="A0A3Q9J3W2"/>
<evidence type="ECO:0000259" key="2">
    <source>
        <dbReference type="Pfam" id="PF01243"/>
    </source>
</evidence>
<dbReference type="InterPro" id="IPR012349">
    <property type="entry name" value="Split_barrel_FMN-bd"/>
</dbReference>
<gene>
    <name evidence="3" type="ORF">CVS47_02471</name>
</gene>
<dbReference type="PANTHER" id="PTHR35176">
    <property type="entry name" value="HEME OXYGENASE HI_0854-RELATED"/>
    <property type="match status" value="1"/>
</dbReference>
<keyword evidence="4" id="KW-1185">Reference proteome</keyword>
<dbReference type="GO" id="GO:0016627">
    <property type="term" value="F:oxidoreductase activity, acting on the CH-CH group of donors"/>
    <property type="evidence" value="ECO:0007669"/>
    <property type="project" value="TreeGrafter"/>
</dbReference>
<dbReference type="InterPro" id="IPR019920">
    <property type="entry name" value="F420-binding_dom_put"/>
</dbReference>
<dbReference type="Proteomes" id="UP000276888">
    <property type="component" value="Chromosome"/>
</dbReference>
<dbReference type="GO" id="GO:0005829">
    <property type="term" value="C:cytosol"/>
    <property type="evidence" value="ECO:0007669"/>
    <property type="project" value="TreeGrafter"/>
</dbReference>
<accession>A0A3Q9J3W2</accession>
<dbReference type="InterPro" id="IPR052019">
    <property type="entry name" value="F420H2_bilvrd_red/Heme_oxyg"/>
</dbReference>
<evidence type="ECO:0000256" key="1">
    <source>
        <dbReference type="ARBA" id="ARBA00023002"/>
    </source>
</evidence>
<name>A0A3Q9J3W2_9MICO</name>
<protein>
    <recommendedName>
        <fullName evidence="2">Pyridoxamine 5'-phosphate oxidase N-terminal domain-containing protein</fullName>
    </recommendedName>
</protein>
<evidence type="ECO:0000313" key="4">
    <source>
        <dbReference type="Proteomes" id="UP000276888"/>
    </source>
</evidence>
<dbReference type="SUPFAM" id="SSF50475">
    <property type="entry name" value="FMN-binding split barrel"/>
    <property type="match status" value="1"/>
</dbReference>
<feature type="domain" description="Pyridoxamine 5'-phosphate oxidase N-terminal" evidence="2">
    <location>
        <begin position="4"/>
        <end position="125"/>
    </location>
</feature>
<dbReference type="Pfam" id="PF01243">
    <property type="entry name" value="PNPOx_N"/>
    <property type="match status" value="1"/>
</dbReference>
<dbReference type="Gene3D" id="2.30.110.10">
    <property type="entry name" value="Electron Transport, Fmn-binding Protein, Chain A"/>
    <property type="match status" value="1"/>
</dbReference>
<dbReference type="EMBL" id="CP031423">
    <property type="protein sequence ID" value="AZS37824.1"/>
    <property type="molecule type" value="Genomic_DNA"/>
</dbReference>
<proteinExistence type="predicted"/>
<dbReference type="GO" id="GO:0070967">
    <property type="term" value="F:coenzyme F420 binding"/>
    <property type="evidence" value="ECO:0007669"/>
    <property type="project" value="TreeGrafter"/>
</dbReference>
<evidence type="ECO:0000313" key="3">
    <source>
        <dbReference type="EMBL" id="AZS37824.1"/>
    </source>
</evidence>
<organism evidence="3 4">
    <name type="scientific">Microbacterium lemovicicum</name>
    <dbReference type="NCBI Taxonomy" id="1072463"/>
    <lineage>
        <taxon>Bacteria</taxon>
        <taxon>Bacillati</taxon>
        <taxon>Actinomycetota</taxon>
        <taxon>Actinomycetes</taxon>
        <taxon>Micrococcales</taxon>
        <taxon>Microbacteriaceae</taxon>
        <taxon>Microbacterium</taxon>
    </lineage>
</organism>
<dbReference type="InterPro" id="IPR011576">
    <property type="entry name" value="Pyridox_Oxase_N"/>
</dbReference>
<reference evidence="3 4" key="1">
    <citation type="submission" date="2018-08" db="EMBL/GenBank/DDBJ databases">
        <title>Microbacterium lemovicicum sp. nov., a bacterium isolated from a natural uranium-rich soil.</title>
        <authorList>
            <person name="ORTET P."/>
        </authorList>
    </citation>
    <scope>NUCLEOTIDE SEQUENCE [LARGE SCALE GENOMIC DNA]</scope>
    <source>
        <strain evidence="3 4">Viu22</strain>
    </source>
</reference>
<sequence>MTGLTDDARRLAKGRNFASLTTLRADGSPTAQVMWVDCDDEHILINTEVHRLKYRHMRRDPRVAVLIIDQENPYSYAEIRGEVVEFILGPPARAHIDELSEKYFGRPYIAEQIESERVICRIRPATAPAGKTTA</sequence>
<dbReference type="RefSeq" id="WP_127096331.1">
    <property type="nucleotide sequence ID" value="NZ_CP031423.1"/>
</dbReference>
<dbReference type="OrthoDB" id="162914at2"/>
<dbReference type="PANTHER" id="PTHR35176:SF6">
    <property type="entry name" value="HEME OXYGENASE HI_0854-RELATED"/>
    <property type="match status" value="1"/>
</dbReference>
<dbReference type="NCBIfam" id="TIGR03618">
    <property type="entry name" value="Rv1155_F420"/>
    <property type="match status" value="1"/>
</dbReference>
<dbReference type="KEGG" id="mlv:CVS47_02471"/>
<keyword evidence="1" id="KW-0560">Oxidoreductase</keyword>